<feature type="region of interest" description="Disordered" evidence="1">
    <location>
        <begin position="67"/>
        <end position="86"/>
    </location>
</feature>
<gene>
    <name evidence="2" type="ORF">H6G97_42745</name>
</gene>
<accession>A0ABR8E562</accession>
<proteinExistence type="predicted"/>
<sequence length="86" mass="9189">MARLITANPLYIRLLGVGCGVWLSGCSESEIYLYPHLYLLFLIFPEPATLPPTPSPDELSAFQACHSGKDAPGAGGQGRTVENSPN</sequence>
<comment type="caution">
    <text evidence="2">The sequence shown here is derived from an EMBL/GenBank/DDBJ whole genome shotgun (WGS) entry which is preliminary data.</text>
</comment>
<dbReference type="RefSeq" id="WP_190946526.1">
    <property type="nucleotide sequence ID" value="NZ_JACJSI010000321.1"/>
</dbReference>
<dbReference type="EMBL" id="JACJSI010000321">
    <property type="protein sequence ID" value="MBD2535723.1"/>
    <property type="molecule type" value="Genomic_DNA"/>
</dbReference>
<evidence type="ECO:0000313" key="3">
    <source>
        <dbReference type="Proteomes" id="UP000623440"/>
    </source>
</evidence>
<dbReference type="PROSITE" id="PS51257">
    <property type="entry name" value="PROKAR_LIPOPROTEIN"/>
    <property type="match status" value="1"/>
</dbReference>
<name>A0ABR8E562_9NOSO</name>
<evidence type="ECO:0000256" key="1">
    <source>
        <dbReference type="SAM" id="MobiDB-lite"/>
    </source>
</evidence>
<reference evidence="2 3" key="1">
    <citation type="journal article" date="2020" name="ISME J.">
        <title>Comparative genomics reveals insights into cyanobacterial evolution and habitat adaptation.</title>
        <authorList>
            <person name="Chen M.Y."/>
            <person name="Teng W.K."/>
            <person name="Zhao L."/>
            <person name="Hu C.X."/>
            <person name="Zhou Y.K."/>
            <person name="Han B.P."/>
            <person name="Song L.R."/>
            <person name="Shu W.S."/>
        </authorList>
    </citation>
    <scope>NUCLEOTIDE SEQUENCE [LARGE SCALE GENOMIC DNA]</scope>
    <source>
        <strain evidence="2 3">FACHB-838</strain>
    </source>
</reference>
<protein>
    <submittedName>
        <fullName evidence="2">Uncharacterized protein</fullName>
    </submittedName>
</protein>
<keyword evidence="3" id="KW-1185">Reference proteome</keyword>
<organism evidence="2 3">
    <name type="scientific">Nostoc flagelliforme FACHB-838</name>
    <dbReference type="NCBI Taxonomy" id="2692904"/>
    <lineage>
        <taxon>Bacteria</taxon>
        <taxon>Bacillati</taxon>
        <taxon>Cyanobacteriota</taxon>
        <taxon>Cyanophyceae</taxon>
        <taxon>Nostocales</taxon>
        <taxon>Nostocaceae</taxon>
        <taxon>Nostoc</taxon>
    </lineage>
</organism>
<dbReference type="Proteomes" id="UP000623440">
    <property type="component" value="Unassembled WGS sequence"/>
</dbReference>
<evidence type="ECO:0000313" key="2">
    <source>
        <dbReference type="EMBL" id="MBD2535723.1"/>
    </source>
</evidence>